<dbReference type="EMBL" id="ML213537">
    <property type="protein sequence ID" value="TFK45775.1"/>
    <property type="molecule type" value="Genomic_DNA"/>
</dbReference>
<dbReference type="AlphaFoldDB" id="A0A5C3MM76"/>
<protein>
    <submittedName>
        <fullName evidence="1">Uncharacterized protein</fullName>
    </submittedName>
</protein>
<proteinExistence type="predicted"/>
<accession>A0A5C3MM76</accession>
<dbReference type="Proteomes" id="UP000305948">
    <property type="component" value="Unassembled WGS sequence"/>
</dbReference>
<reference evidence="1 2" key="1">
    <citation type="journal article" date="2019" name="Nat. Ecol. Evol.">
        <title>Megaphylogeny resolves global patterns of mushroom evolution.</title>
        <authorList>
            <person name="Varga T."/>
            <person name="Krizsan K."/>
            <person name="Foldi C."/>
            <person name="Dima B."/>
            <person name="Sanchez-Garcia M."/>
            <person name="Sanchez-Ramirez S."/>
            <person name="Szollosi G.J."/>
            <person name="Szarkandi J.G."/>
            <person name="Papp V."/>
            <person name="Albert L."/>
            <person name="Andreopoulos W."/>
            <person name="Angelini C."/>
            <person name="Antonin V."/>
            <person name="Barry K.W."/>
            <person name="Bougher N.L."/>
            <person name="Buchanan P."/>
            <person name="Buyck B."/>
            <person name="Bense V."/>
            <person name="Catcheside P."/>
            <person name="Chovatia M."/>
            <person name="Cooper J."/>
            <person name="Damon W."/>
            <person name="Desjardin D."/>
            <person name="Finy P."/>
            <person name="Geml J."/>
            <person name="Haridas S."/>
            <person name="Hughes K."/>
            <person name="Justo A."/>
            <person name="Karasinski D."/>
            <person name="Kautmanova I."/>
            <person name="Kiss B."/>
            <person name="Kocsube S."/>
            <person name="Kotiranta H."/>
            <person name="LaButti K.M."/>
            <person name="Lechner B.E."/>
            <person name="Liimatainen K."/>
            <person name="Lipzen A."/>
            <person name="Lukacs Z."/>
            <person name="Mihaltcheva S."/>
            <person name="Morgado L.N."/>
            <person name="Niskanen T."/>
            <person name="Noordeloos M.E."/>
            <person name="Ohm R.A."/>
            <person name="Ortiz-Santana B."/>
            <person name="Ovrebo C."/>
            <person name="Racz N."/>
            <person name="Riley R."/>
            <person name="Savchenko A."/>
            <person name="Shiryaev A."/>
            <person name="Soop K."/>
            <person name="Spirin V."/>
            <person name="Szebenyi C."/>
            <person name="Tomsovsky M."/>
            <person name="Tulloss R.E."/>
            <person name="Uehling J."/>
            <person name="Grigoriev I.V."/>
            <person name="Vagvolgyi C."/>
            <person name="Papp T."/>
            <person name="Martin F.M."/>
            <person name="Miettinen O."/>
            <person name="Hibbett D.S."/>
            <person name="Nagy L.G."/>
        </authorList>
    </citation>
    <scope>NUCLEOTIDE SEQUENCE [LARGE SCALE GENOMIC DNA]</scope>
    <source>
        <strain evidence="1 2">OMC1185</strain>
    </source>
</reference>
<keyword evidence="2" id="KW-1185">Reference proteome</keyword>
<evidence type="ECO:0000313" key="1">
    <source>
        <dbReference type="EMBL" id="TFK45775.1"/>
    </source>
</evidence>
<gene>
    <name evidence="1" type="ORF">OE88DRAFT_1099932</name>
</gene>
<sequence length="139" mass="15183">MLGRVLEGVLCLVLPFLGAWWFHITELLAGRYSAAIIKWQTISRSSRCDSLIGMNTPSSERIAAGIYLCALARPWFPVDCSATRFRGRRPPLRSTPLLISCVDQSTSTSPTVKEGELQSVGYGSRADGAACGEFGRGEW</sequence>
<name>A0A5C3MM76_9AGAM</name>
<organism evidence="1 2">
    <name type="scientific">Heliocybe sulcata</name>
    <dbReference type="NCBI Taxonomy" id="5364"/>
    <lineage>
        <taxon>Eukaryota</taxon>
        <taxon>Fungi</taxon>
        <taxon>Dikarya</taxon>
        <taxon>Basidiomycota</taxon>
        <taxon>Agaricomycotina</taxon>
        <taxon>Agaricomycetes</taxon>
        <taxon>Gloeophyllales</taxon>
        <taxon>Gloeophyllaceae</taxon>
        <taxon>Heliocybe</taxon>
    </lineage>
</organism>
<evidence type="ECO:0000313" key="2">
    <source>
        <dbReference type="Proteomes" id="UP000305948"/>
    </source>
</evidence>